<evidence type="ECO:0000259" key="1">
    <source>
        <dbReference type="PROSITE" id="PS51269"/>
    </source>
</evidence>
<dbReference type="EMBL" id="GL349484">
    <property type="protein sequence ID" value="KNC53977.1"/>
    <property type="molecule type" value="Genomic_DNA"/>
</dbReference>
<dbReference type="InterPro" id="IPR037354">
    <property type="entry name" value="Commd2"/>
</dbReference>
<dbReference type="GeneID" id="25568050"/>
<sequence>MFPNDELKTDLAHLAGLPSAAVDQFCTLAVQFLKHGANTKVFAGAASKLGVAVDVVEASVEGLCFLFSEAAKLRLTEAEFRECLAPMAWPTGLQDAMLALYLAEVDNIRLVQAELSMTLPRLHHASWRLDVQLASRSVHSMVNPLYYLELQLKDAAHPSVVLQLDYANMKHLTSVLEAALAESKTPLMKKVVRNIH</sequence>
<feature type="domain" description="COMM" evidence="1">
    <location>
        <begin position="121"/>
        <end position="187"/>
    </location>
</feature>
<protein>
    <submittedName>
        <fullName evidence="2">COMM domain-containing protein 2</fullName>
    </submittedName>
</protein>
<organism evidence="2 3">
    <name type="scientific">Thecamonas trahens ATCC 50062</name>
    <dbReference type="NCBI Taxonomy" id="461836"/>
    <lineage>
        <taxon>Eukaryota</taxon>
        <taxon>Apusozoa</taxon>
        <taxon>Apusomonadida</taxon>
        <taxon>Apusomonadidae</taxon>
        <taxon>Thecamonas</taxon>
    </lineage>
</organism>
<dbReference type="RefSeq" id="XP_013754179.1">
    <property type="nucleotide sequence ID" value="XM_013898725.1"/>
</dbReference>
<dbReference type="Pfam" id="PF21672">
    <property type="entry name" value="COMM_HN"/>
    <property type="match status" value="1"/>
</dbReference>
<dbReference type="InterPro" id="IPR017920">
    <property type="entry name" value="COMM"/>
</dbReference>
<reference evidence="2 3" key="1">
    <citation type="submission" date="2010-05" db="EMBL/GenBank/DDBJ databases">
        <title>The Genome Sequence of Thecamonas trahens ATCC 50062.</title>
        <authorList>
            <consortium name="The Broad Institute Genome Sequencing Platform"/>
            <person name="Russ C."/>
            <person name="Cuomo C."/>
            <person name="Shea T."/>
            <person name="Young S.K."/>
            <person name="Zeng Q."/>
            <person name="Koehrsen M."/>
            <person name="Haas B."/>
            <person name="Borodovsky M."/>
            <person name="Guigo R."/>
            <person name="Alvarado L."/>
            <person name="Berlin A."/>
            <person name="Bochicchio J."/>
            <person name="Borenstein D."/>
            <person name="Chapman S."/>
            <person name="Chen Z."/>
            <person name="Freedman E."/>
            <person name="Gellesch M."/>
            <person name="Goldberg J."/>
            <person name="Griggs A."/>
            <person name="Gujja S."/>
            <person name="Heilman E."/>
            <person name="Heiman D."/>
            <person name="Hepburn T."/>
            <person name="Howarth C."/>
            <person name="Jen D."/>
            <person name="Larson L."/>
            <person name="Mehta T."/>
            <person name="Park D."/>
            <person name="Pearson M."/>
            <person name="Roberts A."/>
            <person name="Saif S."/>
            <person name="Shenoy N."/>
            <person name="Sisk P."/>
            <person name="Stolte C."/>
            <person name="Sykes S."/>
            <person name="Thomson T."/>
            <person name="Walk T."/>
            <person name="White J."/>
            <person name="Yandava C."/>
            <person name="Burger G."/>
            <person name="Gray M.W."/>
            <person name="Holland P.W.H."/>
            <person name="King N."/>
            <person name="Lang F.B.F."/>
            <person name="Roger A.J."/>
            <person name="Ruiz-Trillo I."/>
            <person name="Lander E."/>
            <person name="Nusbaum C."/>
        </authorList>
    </citation>
    <scope>NUCLEOTIDE SEQUENCE [LARGE SCALE GENOMIC DNA]</scope>
    <source>
        <strain evidence="2 3">ATCC 50062</strain>
    </source>
</reference>
<evidence type="ECO:0000313" key="3">
    <source>
        <dbReference type="Proteomes" id="UP000054408"/>
    </source>
</evidence>
<dbReference type="OMA" id="NGDHNTQ"/>
<dbReference type="OrthoDB" id="10257479at2759"/>
<name>A0A0L0DNT0_THETB</name>
<gene>
    <name evidence="2" type="ORF">AMSG_09625</name>
</gene>
<proteinExistence type="predicted"/>
<dbReference type="AlphaFoldDB" id="A0A0L0DNT0"/>
<dbReference type="PROSITE" id="PS51269">
    <property type="entry name" value="COMM"/>
    <property type="match status" value="1"/>
</dbReference>
<evidence type="ECO:0000313" key="2">
    <source>
        <dbReference type="EMBL" id="KNC53977.1"/>
    </source>
</evidence>
<dbReference type="Pfam" id="PF07258">
    <property type="entry name" value="COMM_domain"/>
    <property type="match status" value="1"/>
</dbReference>
<dbReference type="STRING" id="461836.A0A0L0DNT0"/>
<keyword evidence="3" id="KW-1185">Reference proteome</keyword>
<dbReference type="PANTHER" id="PTHR15857">
    <property type="entry name" value="COMM DOMAIN CONTAINING PROTEIN 2"/>
    <property type="match status" value="1"/>
</dbReference>
<dbReference type="Proteomes" id="UP000054408">
    <property type="component" value="Unassembled WGS sequence"/>
</dbReference>
<accession>A0A0L0DNT0</accession>
<dbReference type="eggNOG" id="ENOG502QU0W">
    <property type="taxonomic scope" value="Eukaryota"/>
</dbReference>
<dbReference type="PANTHER" id="PTHR15857:SF0">
    <property type="entry name" value="COMM DOMAIN-CONTAINING PROTEIN 2"/>
    <property type="match status" value="1"/>
</dbReference>